<protein>
    <submittedName>
        <fullName evidence="12">Thiol reductant ABC exporter subunit CydC</fullName>
    </submittedName>
</protein>
<feature type="transmembrane region" description="Helical" evidence="9">
    <location>
        <begin position="271"/>
        <end position="291"/>
    </location>
</feature>
<evidence type="ECO:0000313" key="12">
    <source>
        <dbReference type="EMBL" id="HHE31245.1"/>
    </source>
</evidence>
<feature type="domain" description="ABC transmembrane type-1" evidence="11">
    <location>
        <begin position="19"/>
        <end position="302"/>
    </location>
</feature>
<accession>A0A7C5HHS2</accession>
<keyword evidence="4 9" id="KW-0812">Transmembrane</keyword>
<dbReference type="GO" id="GO:0015421">
    <property type="term" value="F:ABC-type oligopeptide transporter activity"/>
    <property type="evidence" value="ECO:0007669"/>
    <property type="project" value="TreeGrafter"/>
</dbReference>
<dbReference type="GO" id="GO:0005886">
    <property type="term" value="C:plasma membrane"/>
    <property type="evidence" value="ECO:0007669"/>
    <property type="project" value="UniProtKB-SubCell"/>
</dbReference>
<dbReference type="SUPFAM" id="SSF52540">
    <property type="entry name" value="P-loop containing nucleoside triphosphate hydrolases"/>
    <property type="match status" value="1"/>
</dbReference>
<evidence type="ECO:0000256" key="1">
    <source>
        <dbReference type="ARBA" id="ARBA00004651"/>
    </source>
</evidence>
<gene>
    <name evidence="12" type="primary">cydC</name>
    <name evidence="12" type="ORF">ENL07_01045</name>
</gene>
<evidence type="ECO:0000256" key="9">
    <source>
        <dbReference type="SAM" id="Phobius"/>
    </source>
</evidence>
<dbReference type="Gene3D" id="3.40.50.300">
    <property type="entry name" value="P-loop containing nucleotide triphosphate hydrolases"/>
    <property type="match status" value="1"/>
</dbReference>
<feature type="transmembrane region" description="Helical" evidence="9">
    <location>
        <begin position="129"/>
        <end position="150"/>
    </location>
</feature>
<reference evidence="12" key="1">
    <citation type="journal article" date="2020" name="mSystems">
        <title>Genome- and Community-Level Interaction Insights into Carbon Utilization and Element Cycling Functions of Hydrothermarchaeota in Hydrothermal Sediment.</title>
        <authorList>
            <person name="Zhou Z."/>
            <person name="Liu Y."/>
            <person name="Xu W."/>
            <person name="Pan J."/>
            <person name="Luo Z.H."/>
            <person name="Li M."/>
        </authorList>
    </citation>
    <scope>NUCLEOTIDE SEQUENCE [LARGE SCALE GENOMIC DNA]</scope>
    <source>
        <strain evidence="12">HyVt-633</strain>
    </source>
</reference>
<sequence>MKTFLRLAGLTRPFAWWMLLAALIGFATIGSGIGLLMASAWLITTAALMPALSALQVGITGVRFFGISRGVIRYAERLISHDTTFKILTRLRIWFYDAVEPLAPARLASYRSADLLKRIVDDIQSLENIYARVLAPPVTAALVTLLMWFIVGHWSLAAAGGVLASQLFAGLAVPLLTARLAAGTARGVTALQGEQQVLAVDLVQGMSELRVFGMADDYTTRLHEAEVKKLALQKRAAFIEGLHESLTGLAMNGAVIWILFSMVPLVKSGEVSAITLASVVFGVMASFEAFLPLTGSVQNIEADVRAGDRLFEIIDAKPEITAPERPEAFPKSTAIEINNLGFTYPGSDRLALDGVSFSVPQGGRIAIVGPSGAGKSTIASLMVRFWNPAQGSISIGGQTIDKLDPEELRHNIAVVSQRAYLFGQTIRENLLLAAPEATDEQLRNALTLSGLGELQNRLDDWAGQHGMNLSGGERQRLAVARMILQDAPVIMLDEATANLDALTEQALLDTLDRTSHGKTVLAITHNLHRMERYDEIVVLYEGRVIERGSHEELLKSDGFYAGMWKLQHGKEM</sequence>
<organism evidence="12">
    <name type="scientific">Chlorobaculum parvum</name>
    <dbReference type="NCBI Taxonomy" id="274539"/>
    <lineage>
        <taxon>Bacteria</taxon>
        <taxon>Pseudomonadati</taxon>
        <taxon>Chlorobiota</taxon>
        <taxon>Chlorobiia</taxon>
        <taxon>Chlorobiales</taxon>
        <taxon>Chlorobiaceae</taxon>
        <taxon>Chlorobaculum</taxon>
    </lineage>
</organism>
<keyword evidence="2" id="KW-0813">Transport</keyword>
<dbReference type="GO" id="GO:0016887">
    <property type="term" value="F:ATP hydrolysis activity"/>
    <property type="evidence" value="ECO:0007669"/>
    <property type="project" value="InterPro"/>
</dbReference>
<evidence type="ECO:0000256" key="4">
    <source>
        <dbReference type="ARBA" id="ARBA00022692"/>
    </source>
</evidence>
<dbReference type="SMART" id="SM00382">
    <property type="entry name" value="AAA"/>
    <property type="match status" value="1"/>
</dbReference>
<evidence type="ECO:0000256" key="2">
    <source>
        <dbReference type="ARBA" id="ARBA00022448"/>
    </source>
</evidence>
<evidence type="ECO:0000256" key="7">
    <source>
        <dbReference type="ARBA" id="ARBA00022989"/>
    </source>
</evidence>
<evidence type="ECO:0000256" key="3">
    <source>
        <dbReference type="ARBA" id="ARBA00022475"/>
    </source>
</evidence>
<dbReference type="InterPro" id="IPR003593">
    <property type="entry name" value="AAA+_ATPase"/>
</dbReference>
<dbReference type="InterPro" id="IPR039421">
    <property type="entry name" value="Type_1_exporter"/>
</dbReference>
<keyword evidence="6" id="KW-0067">ATP-binding</keyword>
<evidence type="ECO:0000259" key="10">
    <source>
        <dbReference type="PROSITE" id="PS50893"/>
    </source>
</evidence>
<dbReference type="InterPro" id="IPR003439">
    <property type="entry name" value="ABC_transporter-like_ATP-bd"/>
</dbReference>
<feature type="transmembrane region" description="Helical" evidence="9">
    <location>
        <begin position="41"/>
        <end position="65"/>
    </location>
</feature>
<evidence type="ECO:0000259" key="11">
    <source>
        <dbReference type="PROSITE" id="PS50929"/>
    </source>
</evidence>
<feature type="transmembrane region" description="Helical" evidence="9">
    <location>
        <begin position="14"/>
        <end position="35"/>
    </location>
</feature>
<dbReference type="PROSITE" id="PS00211">
    <property type="entry name" value="ABC_TRANSPORTER_1"/>
    <property type="match status" value="1"/>
</dbReference>
<dbReference type="EMBL" id="DRSQ01000023">
    <property type="protein sequence ID" value="HHE31245.1"/>
    <property type="molecule type" value="Genomic_DNA"/>
</dbReference>
<dbReference type="GO" id="GO:0045454">
    <property type="term" value="P:cell redox homeostasis"/>
    <property type="evidence" value="ECO:0007669"/>
    <property type="project" value="InterPro"/>
</dbReference>
<proteinExistence type="predicted"/>
<dbReference type="PANTHER" id="PTHR43394:SF1">
    <property type="entry name" value="ATP-BINDING CASSETTE SUB-FAMILY B MEMBER 10, MITOCHONDRIAL"/>
    <property type="match status" value="1"/>
</dbReference>
<dbReference type="Pfam" id="PF00005">
    <property type="entry name" value="ABC_tran"/>
    <property type="match status" value="1"/>
</dbReference>
<feature type="transmembrane region" description="Helical" evidence="9">
    <location>
        <begin position="245"/>
        <end position="265"/>
    </location>
</feature>
<dbReference type="InterPro" id="IPR036640">
    <property type="entry name" value="ABC1_TM_sf"/>
</dbReference>
<dbReference type="InterPro" id="IPR027417">
    <property type="entry name" value="P-loop_NTPase"/>
</dbReference>
<dbReference type="AlphaFoldDB" id="A0A7C5HHS2"/>
<dbReference type="FunFam" id="3.40.50.300:FF:000221">
    <property type="entry name" value="Multidrug ABC transporter ATP-binding protein"/>
    <property type="match status" value="1"/>
</dbReference>
<dbReference type="InterPro" id="IPR017871">
    <property type="entry name" value="ABC_transporter-like_CS"/>
</dbReference>
<dbReference type="PROSITE" id="PS50893">
    <property type="entry name" value="ABC_TRANSPORTER_2"/>
    <property type="match status" value="1"/>
</dbReference>
<evidence type="ECO:0000256" key="8">
    <source>
        <dbReference type="ARBA" id="ARBA00023136"/>
    </source>
</evidence>
<dbReference type="PANTHER" id="PTHR43394">
    <property type="entry name" value="ATP-DEPENDENT PERMEASE MDL1, MITOCHONDRIAL"/>
    <property type="match status" value="1"/>
</dbReference>
<feature type="domain" description="ABC transporter" evidence="10">
    <location>
        <begin position="335"/>
        <end position="566"/>
    </location>
</feature>
<dbReference type="Proteomes" id="UP000886058">
    <property type="component" value="Unassembled WGS sequence"/>
</dbReference>
<dbReference type="GO" id="GO:0005524">
    <property type="term" value="F:ATP binding"/>
    <property type="evidence" value="ECO:0007669"/>
    <property type="project" value="UniProtKB-KW"/>
</dbReference>
<dbReference type="InterPro" id="IPR014223">
    <property type="entry name" value="ABC_CydC/D"/>
</dbReference>
<keyword evidence="3" id="KW-1003">Cell membrane</keyword>
<dbReference type="Pfam" id="PF00664">
    <property type="entry name" value="ABC_membrane"/>
    <property type="match status" value="1"/>
</dbReference>
<keyword evidence="5" id="KW-0547">Nucleotide-binding</keyword>
<dbReference type="InterPro" id="IPR011527">
    <property type="entry name" value="ABC1_TM_dom"/>
</dbReference>
<dbReference type="Gene3D" id="1.20.1560.10">
    <property type="entry name" value="ABC transporter type 1, transmembrane domain"/>
    <property type="match status" value="1"/>
</dbReference>
<keyword evidence="8 9" id="KW-0472">Membrane</keyword>
<evidence type="ECO:0000256" key="5">
    <source>
        <dbReference type="ARBA" id="ARBA00022741"/>
    </source>
</evidence>
<evidence type="ECO:0000256" key="6">
    <source>
        <dbReference type="ARBA" id="ARBA00022840"/>
    </source>
</evidence>
<name>A0A7C5HHS2_9CHLB</name>
<feature type="transmembrane region" description="Helical" evidence="9">
    <location>
        <begin position="156"/>
        <end position="176"/>
    </location>
</feature>
<comment type="subcellular location">
    <subcellularLocation>
        <location evidence="1">Cell membrane</location>
        <topology evidence="1">Multi-pass membrane protein</topology>
    </subcellularLocation>
</comment>
<dbReference type="NCBIfam" id="TIGR02868">
    <property type="entry name" value="CydC"/>
    <property type="match status" value="1"/>
</dbReference>
<dbReference type="SUPFAM" id="SSF90123">
    <property type="entry name" value="ABC transporter transmembrane region"/>
    <property type="match status" value="1"/>
</dbReference>
<dbReference type="PROSITE" id="PS50929">
    <property type="entry name" value="ABC_TM1F"/>
    <property type="match status" value="1"/>
</dbReference>
<comment type="caution">
    <text evidence="12">The sequence shown here is derived from an EMBL/GenBank/DDBJ whole genome shotgun (WGS) entry which is preliminary data.</text>
</comment>
<dbReference type="GO" id="GO:0034775">
    <property type="term" value="P:glutathione transmembrane transport"/>
    <property type="evidence" value="ECO:0007669"/>
    <property type="project" value="InterPro"/>
</dbReference>
<keyword evidence="7 9" id="KW-1133">Transmembrane helix</keyword>